<dbReference type="Proteomes" id="UP000516361">
    <property type="component" value="Chromosome"/>
</dbReference>
<evidence type="ECO:0000313" key="12">
    <source>
        <dbReference type="EMBL" id="BBE32156.1"/>
    </source>
</evidence>
<proteinExistence type="predicted"/>
<keyword evidence="8 9" id="KW-0472">Membrane</keyword>
<dbReference type="PROSITE" id="PS50893">
    <property type="entry name" value="ABC_TRANSPORTER_2"/>
    <property type="match status" value="1"/>
</dbReference>
<evidence type="ECO:0000256" key="6">
    <source>
        <dbReference type="ARBA" id="ARBA00022840"/>
    </source>
</evidence>
<evidence type="ECO:0000256" key="3">
    <source>
        <dbReference type="ARBA" id="ARBA00022475"/>
    </source>
</evidence>
<accession>A0A7G1G9H3</accession>
<feature type="transmembrane region" description="Helical" evidence="9">
    <location>
        <begin position="12"/>
        <end position="31"/>
    </location>
</feature>
<dbReference type="SUPFAM" id="SSF52540">
    <property type="entry name" value="P-loop containing nucleoside triphosphate hydrolases"/>
    <property type="match status" value="1"/>
</dbReference>
<dbReference type="InterPro" id="IPR017871">
    <property type="entry name" value="ABC_transporter-like_CS"/>
</dbReference>
<dbReference type="InterPro" id="IPR036640">
    <property type="entry name" value="ABC1_TM_sf"/>
</dbReference>
<evidence type="ECO:0000256" key="5">
    <source>
        <dbReference type="ARBA" id="ARBA00022741"/>
    </source>
</evidence>
<dbReference type="FunFam" id="3.40.50.300:FF:000221">
    <property type="entry name" value="Multidrug ABC transporter ATP-binding protein"/>
    <property type="match status" value="1"/>
</dbReference>
<keyword evidence="3" id="KW-1003">Cell membrane</keyword>
<dbReference type="GO" id="GO:0016887">
    <property type="term" value="F:ATP hydrolysis activity"/>
    <property type="evidence" value="ECO:0007669"/>
    <property type="project" value="InterPro"/>
</dbReference>
<keyword evidence="6 12" id="KW-0067">ATP-binding</keyword>
<dbReference type="AlphaFoldDB" id="A0A7G1G9H3"/>
<feature type="transmembrane region" description="Helical" evidence="9">
    <location>
        <begin position="125"/>
        <end position="145"/>
    </location>
</feature>
<dbReference type="PROSITE" id="PS50929">
    <property type="entry name" value="ABC_TM1F"/>
    <property type="match status" value="1"/>
</dbReference>
<dbReference type="InterPro" id="IPR027417">
    <property type="entry name" value="P-loop_NTPase"/>
</dbReference>
<dbReference type="Gene3D" id="3.40.50.300">
    <property type="entry name" value="P-loop containing nucleotide triphosphate hydrolases"/>
    <property type="match status" value="1"/>
</dbReference>
<dbReference type="InterPro" id="IPR011527">
    <property type="entry name" value="ABC1_TM_dom"/>
</dbReference>
<feature type="transmembrane region" description="Helical" evidence="9">
    <location>
        <begin position="278"/>
        <end position="296"/>
    </location>
</feature>
<evidence type="ECO:0000259" key="10">
    <source>
        <dbReference type="PROSITE" id="PS50893"/>
    </source>
</evidence>
<dbReference type="GO" id="GO:0005886">
    <property type="term" value="C:plasma membrane"/>
    <property type="evidence" value="ECO:0007669"/>
    <property type="project" value="UniProtKB-SubCell"/>
</dbReference>
<dbReference type="InterPro" id="IPR003439">
    <property type="entry name" value="ABC_transporter-like_ATP-bd"/>
</dbReference>
<evidence type="ECO:0000256" key="4">
    <source>
        <dbReference type="ARBA" id="ARBA00022692"/>
    </source>
</evidence>
<dbReference type="InterPro" id="IPR003593">
    <property type="entry name" value="AAA+_ATPase"/>
</dbReference>
<evidence type="ECO:0000256" key="8">
    <source>
        <dbReference type="ARBA" id="ARBA00023136"/>
    </source>
</evidence>
<dbReference type="Gene3D" id="1.20.1560.10">
    <property type="entry name" value="ABC transporter type 1, transmembrane domain"/>
    <property type="match status" value="1"/>
</dbReference>
<keyword evidence="4 9" id="KW-0812">Transmembrane</keyword>
<feature type="domain" description="ABC transmembrane type-1" evidence="11">
    <location>
        <begin position="15"/>
        <end position="298"/>
    </location>
</feature>
<dbReference type="PANTHER" id="PTHR43394">
    <property type="entry name" value="ATP-DEPENDENT PERMEASE MDL1, MITOCHONDRIAL"/>
    <property type="match status" value="1"/>
</dbReference>
<keyword evidence="5" id="KW-0547">Nucleotide-binding</keyword>
<comment type="subcellular location">
    <subcellularLocation>
        <location evidence="1">Cell membrane</location>
        <topology evidence="1">Multi-pass membrane protein</topology>
    </subcellularLocation>
</comment>
<keyword evidence="2" id="KW-0813">Transport</keyword>
<protein>
    <submittedName>
        <fullName evidence="12">Multidrug ABC transporter ATP-binding protein</fullName>
    </submittedName>
</protein>
<evidence type="ECO:0000256" key="9">
    <source>
        <dbReference type="SAM" id="Phobius"/>
    </source>
</evidence>
<keyword evidence="7 9" id="KW-1133">Transmembrane helix</keyword>
<keyword evidence="13" id="KW-1185">Reference proteome</keyword>
<reference evidence="12 13" key="1">
    <citation type="submission" date="2018-06" db="EMBL/GenBank/DDBJ databases">
        <title>Genome sequencing of Oceanotoga sp. sy52.</title>
        <authorList>
            <person name="Mori K."/>
        </authorList>
    </citation>
    <scope>NUCLEOTIDE SEQUENCE [LARGE SCALE GENOMIC DNA]</scope>
    <source>
        <strain evidence="13">sy52</strain>
    </source>
</reference>
<evidence type="ECO:0000256" key="1">
    <source>
        <dbReference type="ARBA" id="ARBA00004651"/>
    </source>
</evidence>
<evidence type="ECO:0000256" key="7">
    <source>
        <dbReference type="ARBA" id="ARBA00022989"/>
    </source>
</evidence>
<feature type="domain" description="ABC transporter" evidence="10">
    <location>
        <begin position="330"/>
        <end position="564"/>
    </location>
</feature>
<name>A0A7G1G9H3_9BACT</name>
<dbReference type="PROSITE" id="PS00211">
    <property type="entry name" value="ABC_TRANSPORTER_1"/>
    <property type="match status" value="1"/>
</dbReference>
<feature type="transmembrane region" description="Helical" evidence="9">
    <location>
        <begin position="51"/>
        <end position="72"/>
    </location>
</feature>
<evidence type="ECO:0000313" key="13">
    <source>
        <dbReference type="Proteomes" id="UP000516361"/>
    </source>
</evidence>
<dbReference type="Pfam" id="PF00664">
    <property type="entry name" value="ABC_membrane"/>
    <property type="match status" value="1"/>
</dbReference>
<dbReference type="CDD" id="cd18541">
    <property type="entry name" value="ABC_6TM_TmrB_like"/>
    <property type="match status" value="1"/>
</dbReference>
<dbReference type="GO" id="GO:0005524">
    <property type="term" value="F:ATP binding"/>
    <property type="evidence" value="ECO:0007669"/>
    <property type="project" value="UniProtKB-KW"/>
</dbReference>
<gene>
    <name evidence="12" type="ORF">OSSY52_22970</name>
</gene>
<sequence length="574" mass="66140">MLLKEFYKKEWWRYLLGILVLLVVDYIQVIIPQKIGQIFDILNTNSSMDYLKILISSILFLAFGLVLGRFLWRIFIFGSARLFQYKTIDKMFSRIITLDQNFFDKWRTGDLMTRFTSDTQMARRLTGNAVIMLVDTTFMTILTIYKMNQEVSWKLTLVSILPLPFIALVSLILGKLIHKKFIELQESTSDLSNITEESIAGMNVIKVFSNHKTIQKLFEKKAKRNYDAQISLIKVWGFMFPVIMFLGALATILVFRYGGEMVITKQITLGNFIATNQYVGMLVWPMMAFGWLVNIIQRGKTSVKRIEEVLEQKSSIEDPKYISKNFNGVIKIKNLTFKYPETERNVLKNISLDINSGEMVAFVGKIGSGKSTLSKLITKLYKVKNDSIFIDDVDINKLNSKFIRDNIAYVPQDTFLFSMPIKDNIMFSNTDSSKNYKKYTKIANVHEDINALDKGYDTQVGERGVSLSGGQRQRVTIARALAKDSKMIILDDCLSAVDTETEEKIIKNLREEIKNRTILVISHRLKAVKEADKIFVFEDGTIIEQGNHEELINLNGTYYSMYQKQLIEEKLKEE</sequence>
<dbReference type="SUPFAM" id="SSF90123">
    <property type="entry name" value="ABC transporter transmembrane region"/>
    <property type="match status" value="1"/>
</dbReference>
<dbReference type="InterPro" id="IPR039421">
    <property type="entry name" value="Type_1_exporter"/>
</dbReference>
<dbReference type="PANTHER" id="PTHR43394:SF1">
    <property type="entry name" value="ATP-BINDING CASSETTE SUB-FAMILY B MEMBER 10, MITOCHONDRIAL"/>
    <property type="match status" value="1"/>
</dbReference>
<evidence type="ECO:0000259" key="11">
    <source>
        <dbReference type="PROSITE" id="PS50929"/>
    </source>
</evidence>
<feature type="transmembrane region" description="Helical" evidence="9">
    <location>
        <begin position="151"/>
        <end position="173"/>
    </location>
</feature>
<dbReference type="SMART" id="SM00382">
    <property type="entry name" value="AAA"/>
    <property type="match status" value="1"/>
</dbReference>
<dbReference type="GO" id="GO:0015421">
    <property type="term" value="F:ABC-type oligopeptide transporter activity"/>
    <property type="evidence" value="ECO:0007669"/>
    <property type="project" value="TreeGrafter"/>
</dbReference>
<dbReference type="EMBL" id="AP018712">
    <property type="protein sequence ID" value="BBE32156.1"/>
    <property type="molecule type" value="Genomic_DNA"/>
</dbReference>
<dbReference type="KEGG" id="ocy:OSSY52_22970"/>
<organism evidence="12 13">
    <name type="scientific">Tepiditoga spiralis</name>
    <dbReference type="NCBI Taxonomy" id="2108365"/>
    <lineage>
        <taxon>Bacteria</taxon>
        <taxon>Thermotogati</taxon>
        <taxon>Thermotogota</taxon>
        <taxon>Thermotogae</taxon>
        <taxon>Petrotogales</taxon>
        <taxon>Petrotogaceae</taxon>
        <taxon>Tepiditoga</taxon>
    </lineage>
</organism>
<evidence type="ECO:0000256" key="2">
    <source>
        <dbReference type="ARBA" id="ARBA00022448"/>
    </source>
</evidence>
<dbReference type="Pfam" id="PF00005">
    <property type="entry name" value="ABC_tran"/>
    <property type="match status" value="1"/>
</dbReference>
<feature type="transmembrane region" description="Helical" evidence="9">
    <location>
        <begin position="233"/>
        <end position="258"/>
    </location>
</feature>
<dbReference type="FunCoup" id="A0A7G1G9H3">
    <property type="interactions" value="65"/>
</dbReference>
<dbReference type="InParanoid" id="A0A7G1G9H3"/>